<proteinExistence type="predicted"/>
<dbReference type="RefSeq" id="WP_121688911.1">
    <property type="nucleotide sequence ID" value="NZ_RCUY01000009.1"/>
</dbReference>
<feature type="transmembrane region" description="Helical" evidence="6">
    <location>
        <begin position="107"/>
        <end position="131"/>
    </location>
</feature>
<feature type="transmembrane region" description="Helical" evidence="6">
    <location>
        <begin position="363"/>
        <end position="382"/>
    </location>
</feature>
<evidence type="ECO:0000256" key="1">
    <source>
        <dbReference type="ARBA" id="ARBA00004651"/>
    </source>
</evidence>
<feature type="transmembrane region" description="Helical" evidence="6">
    <location>
        <begin position="279"/>
        <end position="301"/>
    </location>
</feature>
<evidence type="ECO:0000256" key="4">
    <source>
        <dbReference type="ARBA" id="ARBA00022989"/>
    </source>
</evidence>
<keyword evidence="2" id="KW-0813">Transport</keyword>
<dbReference type="PANTHER" id="PTHR42718">
    <property type="entry name" value="MAJOR FACILITATOR SUPERFAMILY MULTIDRUG TRANSPORTER MFSC"/>
    <property type="match status" value="1"/>
</dbReference>
<dbReference type="InterPro" id="IPR011701">
    <property type="entry name" value="MFS"/>
</dbReference>
<evidence type="ECO:0000259" key="7">
    <source>
        <dbReference type="PROSITE" id="PS50850"/>
    </source>
</evidence>
<dbReference type="Pfam" id="PF07690">
    <property type="entry name" value="MFS_1"/>
    <property type="match status" value="1"/>
</dbReference>
<dbReference type="Proteomes" id="UP000269438">
    <property type="component" value="Unassembled WGS sequence"/>
</dbReference>
<organism evidence="8 9">
    <name type="scientific">Mycetocola lacteus</name>
    <dbReference type="NCBI Taxonomy" id="76637"/>
    <lineage>
        <taxon>Bacteria</taxon>
        <taxon>Bacillati</taxon>
        <taxon>Actinomycetota</taxon>
        <taxon>Actinomycetes</taxon>
        <taxon>Micrococcales</taxon>
        <taxon>Microbacteriaceae</taxon>
        <taxon>Mycetocola</taxon>
    </lineage>
</organism>
<dbReference type="InterPro" id="IPR036259">
    <property type="entry name" value="MFS_trans_sf"/>
</dbReference>
<evidence type="ECO:0000256" key="6">
    <source>
        <dbReference type="SAM" id="Phobius"/>
    </source>
</evidence>
<feature type="domain" description="Major facilitator superfamily (MFS) profile" evidence="7">
    <location>
        <begin position="17"/>
        <end position="458"/>
    </location>
</feature>
<feature type="transmembrane region" description="Helical" evidence="6">
    <location>
        <begin position="239"/>
        <end position="258"/>
    </location>
</feature>
<dbReference type="PROSITE" id="PS50850">
    <property type="entry name" value="MFS"/>
    <property type="match status" value="1"/>
</dbReference>
<comment type="caution">
    <text evidence="8">The sequence shown here is derived from an EMBL/GenBank/DDBJ whole genome shotgun (WGS) entry which is preliminary data.</text>
</comment>
<dbReference type="EMBL" id="RCUY01000009">
    <property type="protein sequence ID" value="RLP82382.1"/>
    <property type="molecule type" value="Genomic_DNA"/>
</dbReference>
<feature type="transmembrane region" description="Helical" evidence="6">
    <location>
        <begin position="403"/>
        <end position="423"/>
    </location>
</feature>
<dbReference type="PANTHER" id="PTHR42718:SF9">
    <property type="entry name" value="MAJOR FACILITATOR SUPERFAMILY MULTIDRUG TRANSPORTER MFSC"/>
    <property type="match status" value="1"/>
</dbReference>
<comment type="subcellular location">
    <subcellularLocation>
        <location evidence="1">Cell membrane</location>
        <topology evidence="1">Multi-pass membrane protein</topology>
    </subcellularLocation>
</comment>
<feature type="transmembrane region" description="Helical" evidence="6">
    <location>
        <begin position="313"/>
        <end position="331"/>
    </location>
</feature>
<dbReference type="GO" id="GO:0005886">
    <property type="term" value="C:plasma membrane"/>
    <property type="evidence" value="ECO:0007669"/>
    <property type="project" value="UniProtKB-SubCell"/>
</dbReference>
<dbReference type="AlphaFoldDB" id="A0A3L7ASL3"/>
<dbReference type="Gene3D" id="1.20.1250.20">
    <property type="entry name" value="MFS general substrate transporter like domains"/>
    <property type="match status" value="1"/>
</dbReference>
<protein>
    <submittedName>
        <fullName evidence="8">MFS transporter</fullName>
    </submittedName>
</protein>
<gene>
    <name evidence="8" type="ORF">D9V34_11405</name>
</gene>
<feature type="transmembrane region" description="Helical" evidence="6">
    <location>
        <begin position="338"/>
        <end position="357"/>
    </location>
</feature>
<feature type="transmembrane region" description="Helical" evidence="6">
    <location>
        <begin position="215"/>
        <end position="233"/>
    </location>
</feature>
<evidence type="ECO:0000313" key="9">
    <source>
        <dbReference type="Proteomes" id="UP000269438"/>
    </source>
</evidence>
<feature type="transmembrane region" description="Helical" evidence="6">
    <location>
        <begin position="83"/>
        <end position="101"/>
    </location>
</feature>
<dbReference type="GO" id="GO:0022857">
    <property type="term" value="F:transmembrane transporter activity"/>
    <property type="evidence" value="ECO:0007669"/>
    <property type="project" value="InterPro"/>
</dbReference>
<keyword evidence="5 6" id="KW-0472">Membrane</keyword>
<keyword evidence="9" id="KW-1185">Reference proteome</keyword>
<evidence type="ECO:0000256" key="2">
    <source>
        <dbReference type="ARBA" id="ARBA00022448"/>
    </source>
</evidence>
<feature type="transmembrane region" description="Helical" evidence="6">
    <location>
        <begin position="435"/>
        <end position="452"/>
    </location>
</feature>
<dbReference type="OrthoDB" id="3281800at2"/>
<feature type="transmembrane region" description="Helical" evidence="6">
    <location>
        <begin position="42"/>
        <end position="63"/>
    </location>
</feature>
<feature type="transmembrane region" description="Helical" evidence="6">
    <location>
        <begin position="175"/>
        <end position="194"/>
    </location>
</feature>
<dbReference type="Gene3D" id="1.20.1720.10">
    <property type="entry name" value="Multidrug resistance protein D"/>
    <property type="match status" value="1"/>
</dbReference>
<feature type="transmembrane region" description="Helical" evidence="6">
    <location>
        <begin position="143"/>
        <end position="169"/>
    </location>
</feature>
<name>A0A3L7ASL3_9MICO</name>
<keyword evidence="4 6" id="KW-1133">Transmembrane helix</keyword>
<evidence type="ECO:0000256" key="5">
    <source>
        <dbReference type="ARBA" id="ARBA00023136"/>
    </source>
</evidence>
<keyword evidence="3 6" id="KW-0812">Transmembrane</keyword>
<dbReference type="SUPFAM" id="SSF103473">
    <property type="entry name" value="MFS general substrate transporter"/>
    <property type="match status" value="1"/>
</dbReference>
<dbReference type="InterPro" id="IPR020846">
    <property type="entry name" value="MFS_dom"/>
</dbReference>
<evidence type="ECO:0000256" key="3">
    <source>
        <dbReference type="ARBA" id="ARBA00022692"/>
    </source>
</evidence>
<reference evidence="8 9" key="1">
    <citation type="submission" date="2018-10" db="EMBL/GenBank/DDBJ databases">
        <authorList>
            <person name="Li J."/>
        </authorList>
    </citation>
    <scope>NUCLEOTIDE SEQUENCE [LARGE SCALE GENOMIC DNA]</scope>
    <source>
        <strain evidence="8 9">JCM 11654</strain>
    </source>
</reference>
<sequence length="461" mass="48106">MSAVITRAESIGFGPKFAIPILIGPALNPINTTMIAVALTPIAHAVNVSAATVIWLVAGLYLVSAVSQPAMGKLADTFGPRRVYLTGLAIVAAAGIIPTLLPTFGGVLLARLLLGLGTSAAYPSAMTLISDQSARLDKPTPQVLLSGLSISSLVTSSIGPVLGGVLIHAFGWQSIFLVNIPLALIAFVLAWLWLPGDKTRVRGARTVSAWKAIDPPGLLLFAITVVALLMFLLDLSSGLYWLLPIAAVALGTLIWWEYRAQVPFIDVRMLVHNGPLARTYLRLMLVFTGSYLVVYAMSQWLQTDVGLAPSTAGLYQIPTAIVAGICSVLVARAKRIRGPLIIAAAAPMVGGLLLSSISSSDPTIYILVVLAVFGLPQGLASISNQAALYRQAPEGQIGVAAGLSRTSVQLGAIVASSIIGIVYGQAPSDAGLNTIGWIVAGLTACALVLTILDRSLRSPKK</sequence>
<evidence type="ECO:0000313" key="8">
    <source>
        <dbReference type="EMBL" id="RLP82382.1"/>
    </source>
</evidence>
<accession>A0A3L7ASL3</accession>